<keyword evidence="2" id="KW-1185">Reference proteome</keyword>
<dbReference type="AlphaFoldDB" id="A0A1B0BLE8"/>
<accession>A0A1B0BLE8</accession>
<name>A0A1B0BLE8_9MUSC</name>
<proteinExistence type="predicted"/>
<organism evidence="1 2">
    <name type="scientific">Glossina palpalis gambiensis</name>
    <dbReference type="NCBI Taxonomy" id="67801"/>
    <lineage>
        <taxon>Eukaryota</taxon>
        <taxon>Metazoa</taxon>
        <taxon>Ecdysozoa</taxon>
        <taxon>Arthropoda</taxon>
        <taxon>Hexapoda</taxon>
        <taxon>Insecta</taxon>
        <taxon>Pterygota</taxon>
        <taxon>Neoptera</taxon>
        <taxon>Endopterygota</taxon>
        <taxon>Diptera</taxon>
        <taxon>Brachycera</taxon>
        <taxon>Muscomorpha</taxon>
        <taxon>Hippoboscoidea</taxon>
        <taxon>Glossinidae</taxon>
        <taxon>Glossina</taxon>
    </lineage>
</organism>
<sequence length="155" mass="17545">MENFCYVYISAYEHSNASSSSSSSSSLLLLTKHLTEVCGAFQIIRLELYSLTHSTLAFCVEKVPLVLRLGPVWSWSCGSVSRLSPIVNTFCEDENWTTLRECTLSLQFCTAAFYVHFLNLFSTKIYSGWDIHFITNSIKLLVQLLLRRLSSGKLV</sequence>
<dbReference type="Proteomes" id="UP000092460">
    <property type="component" value="Unassembled WGS sequence"/>
</dbReference>
<dbReference type="VEuPathDB" id="VectorBase:GPPI033784"/>
<reference evidence="1" key="2">
    <citation type="submission" date="2020-05" db="UniProtKB">
        <authorList>
            <consortium name="EnsemblMetazoa"/>
        </authorList>
    </citation>
    <scope>IDENTIFICATION</scope>
    <source>
        <strain evidence="1">IAEA</strain>
    </source>
</reference>
<dbReference type="EnsemblMetazoa" id="GPPI033784-RA">
    <property type="protein sequence ID" value="GPPI033784-PA"/>
    <property type="gene ID" value="GPPI033784"/>
</dbReference>
<dbReference type="EMBL" id="JXJN01016317">
    <property type="status" value="NOT_ANNOTATED_CDS"/>
    <property type="molecule type" value="Genomic_DNA"/>
</dbReference>
<evidence type="ECO:0000313" key="1">
    <source>
        <dbReference type="EnsemblMetazoa" id="GPPI033784-PA"/>
    </source>
</evidence>
<reference evidence="2" key="1">
    <citation type="submission" date="2015-01" db="EMBL/GenBank/DDBJ databases">
        <authorList>
            <person name="Aksoy S."/>
            <person name="Warren W."/>
            <person name="Wilson R.K."/>
        </authorList>
    </citation>
    <scope>NUCLEOTIDE SEQUENCE [LARGE SCALE GENOMIC DNA]</scope>
    <source>
        <strain evidence="2">IAEA</strain>
    </source>
</reference>
<dbReference type="EMBL" id="JXJN01016318">
    <property type="status" value="NOT_ANNOTATED_CDS"/>
    <property type="molecule type" value="Genomic_DNA"/>
</dbReference>
<evidence type="ECO:0000313" key="2">
    <source>
        <dbReference type="Proteomes" id="UP000092460"/>
    </source>
</evidence>
<protein>
    <submittedName>
        <fullName evidence="1">Uncharacterized protein</fullName>
    </submittedName>
</protein>